<comment type="caution">
    <text evidence="1">The sequence shown here is derived from an EMBL/GenBank/DDBJ whole genome shotgun (WGS) entry which is preliminary data.</text>
</comment>
<protein>
    <submittedName>
        <fullName evidence="1">Uncharacterized protein</fullName>
    </submittedName>
</protein>
<dbReference type="AlphaFoldDB" id="A0A0F8WQF5"/>
<evidence type="ECO:0000313" key="1">
    <source>
        <dbReference type="EMBL" id="KKK59172.1"/>
    </source>
</evidence>
<proteinExistence type="predicted"/>
<name>A0A0F8WQF5_9ZZZZ</name>
<gene>
    <name evidence="1" type="ORF">LCGC14_3037060</name>
</gene>
<dbReference type="EMBL" id="LAZR01063613">
    <property type="protein sequence ID" value="KKK59172.1"/>
    <property type="molecule type" value="Genomic_DNA"/>
</dbReference>
<sequence length="63" mass="7497">MITSHLGQNIYEVSVKYRPVMTRYFVVSNREELDTYVKWLKETWEEQVTCKFLGHVTTIGKGR</sequence>
<organism evidence="1">
    <name type="scientific">marine sediment metagenome</name>
    <dbReference type="NCBI Taxonomy" id="412755"/>
    <lineage>
        <taxon>unclassified sequences</taxon>
        <taxon>metagenomes</taxon>
        <taxon>ecological metagenomes</taxon>
    </lineage>
</organism>
<reference evidence="1" key="1">
    <citation type="journal article" date="2015" name="Nature">
        <title>Complex archaea that bridge the gap between prokaryotes and eukaryotes.</title>
        <authorList>
            <person name="Spang A."/>
            <person name="Saw J.H."/>
            <person name="Jorgensen S.L."/>
            <person name="Zaremba-Niedzwiedzka K."/>
            <person name="Martijn J."/>
            <person name="Lind A.E."/>
            <person name="van Eijk R."/>
            <person name="Schleper C."/>
            <person name="Guy L."/>
            <person name="Ettema T.J."/>
        </authorList>
    </citation>
    <scope>NUCLEOTIDE SEQUENCE</scope>
</reference>
<accession>A0A0F8WQF5</accession>